<accession>A0A382ZRR0</accession>
<feature type="non-terminal residue" evidence="1">
    <location>
        <position position="49"/>
    </location>
</feature>
<gene>
    <name evidence="1" type="ORF">METZ01_LOCUS451150</name>
</gene>
<dbReference type="AlphaFoldDB" id="A0A382ZRR0"/>
<dbReference type="EMBL" id="UINC01186189">
    <property type="protein sequence ID" value="SVD98296.1"/>
    <property type="molecule type" value="Genomic_DNA"/>
</dbReference>
<protein>
    <submittedName>
        <fullName evidence="1">Uncharacterized protein</fullName>
    </submittedName>
</protein>
<reference evidence="1" key="1">
    <citation type="submission" date="2018-05" db="EMBL/GenBank/DDBJ databases">
        <authorList>
            <person name="Lanie J.A."/>
            <person name="Ng W.-L."/>
            <person name="Kazmierczak K.M."/>
            <person name="Andrzejewski T.M."/>
            <person name="Davidsen T.M."/>
            <person name="Wayne K.J."/>
            <person name="Tettelin H."/>
            <person name="Glass J.I."/>
            <person name="Rusch D."/>
            <person name="Podicherti R."/>
            <person name="Tsui H.-C.T."/>
            <person name="Winkler M.E."/>
        </authorList>
    </citation>
    <scope>NUCLEOTIDE SEQUENCE</scope>
</reference>
<sequence length="49" mass="5475">MQKSLWYKIVPGFGLCHRTFPEPSVLISKPAPVIMLIAFFKLLPLTSGT</sequence>
<name>A0A382ZRR0_9ZZZZ</name>
<evidence type="ECO:0000313" key="1">
    <source>
        <dbReference type="EMBL" id="SVD98296.1"/>
    </source>
</evidence>
<organism evidence="1">
    <name type="scientific">marine metagenome</name>
    <dbReference type="NCBI Taxonomy" id="408172"/>
    <lineage>
        <taxon>unclassified sequences</taxon>
        <taxon>metagenomes</taxon>
        <taxon>ecological metagenomes</taxon>
    </lineage>
</organism>
<proteinExistence type="predicted"/>